<dbReference type="InterPro" id="IPR017441">
    <property type="entry name" value="Protein_kinase_ATP_BS"/>
</dbReference>
<dbReference type="PROSITE" id="PS50003">
    <property type="entry name" value="PH_DOMAIN"/>
    <property type="match status" value="1"/>
</dbReference>
<accession>A0ABR2JRR8</accession>
<evidence type="ECO:0000256" key="9">
    <source>
        <dbReference type="RuleBase" id="RU000304"/>
    </source>
</evidence>
<dbReference type="Gene3D" id="2.30.29.30">
    <property type="entry name" value="Pleckstrin-homology domain (PH domain)/Phosphotyrosine-binding domain (PTB)"/>
    <property type="match status" value="1"/>
</dbReference>
<evidence type="ECO:0000313" key="13">
    <source>
        <dbReference type="EMBL" id="KAK8881614.1"/>
    </source>
</evidence>
<keyword evidence="14" id="KW-1185">Reference proteome</keyword>
<evidence type="ECO:0000256" key="6">
    <source>
        <dbReference type="ARBA" id="ARBA00022777"/>
    </source>
</evidence>
<evidence type="ECO:0000256" key="4">
    <source>
        <dbReference type="ARBA" id="ARBA00022679"/>
    </source>
</evidence>
<evidence type="ECO:0000256" key="5">
    <source>
        <dbReference type="ARBA" id="ARBA00022741"/>
    </source>
</evidence>
<evidence type="ECO:0000313" key="14">
    <source>
        <dbReference type="Proteomes" id="UP001470230"/>
    </source>
</evidence>
<dbReference type="InterPro" id="IPR000961">
    <property type="entry name" value="AGC-kinase_C"/>
</dbReference>
<dbReference type="PROSITE" id="PS50011">
    <property type="entry name" value="PROTEIN_KINASE_DOM"/>
    <property type="match status" value="1"/>
</dbReference>
<feature type="binding site" evidence="8">
    <location>
        <position position="147"/>
    </location>
    <ligand>
        <name>ATP</name>
        <dbReference type="ChEBI" id="CHEBI:30616"/>
    </ligand>
</feature>
<comment type="similarity">
    <text evidence="1">Belongs to the protein kinase superfamily. AGC Ser/Thr protein kinase family. RAC subfamily.</text>
</comment>
<dbReference type="Gene3D" id="3.30.200.20">
    <property type="entry name" value="Phosphorylase Kinase, domain 1"/>
    <property type="match status" value="1"/>
</dbReference>
<name>A0ABR2JRR8_9EUKA</name>
<dbReference type="InterPro" id="IPR011009">
    <property type="entry name" value="Kinase-like_dom_sf"/>
</dbReference>
<dbReference type="PROSITE" id="PS00108">
    <property type="entry name" value="PROTEIN_KINASE_ST"/>
    <property type="match status" value="1"/>
</dbReference>
<reference evidence="13 14" key="1">
    <citation type="submission" date="2024-04" db="EMBL/GenBank/DDBJ databases">
        <title>Tritrichomonas musculus Genome.</title>
        <authorList>
            <person name="Alves-Ferreira E."/>
            <person name="Grigg M."/>
            <person name="Lorenzi H."/>
            <person name="Galac M."/>
        </authorList>
    </citation>
    <scope>NUCLEOTIDE SEQUENCE [LARGE SCALE GENOMIC DNA]</scope>
    <source>
        <strain evidence="13 14">EAF2021</strain>
    </source>
</reference>
<sequence>MNLTNANTNDCESQATIEGILEKKGIMGFWIKKYCILIGNKFFIYKKKGEKKPEIELIINSSVCTEIIDTSSNKFKISQLGNNDLIFLQAKTANLMMEWILDLRACSFRNQSMSMEMFNILSVLGRGEYGKVMLCQQKDTQELFAIKTVHKKRLVRENKIQTILNERSILASINNPFIISLKYAFQTDTKFYLCLDYAPGGDLFHLLKCGPLPIQDVKLYIAELSLAINELHSKGIIYRDLKPENILFDKYGHIRLTDFGLSKVILDAEKTKTFCGTSDYMAPEIIRRNPYGKEIDWWGVGVVGYEMLYGEPPFASANRQRMYSNIVSRDPFFENNTDPDLKLLLSSLMEKDPKKRGNFETVKKSKFFNNFDFDAAYNKKISPSKTPELSDHSSTQNFDQEFTQERAFDSLPHSVSSPNKFVVPNFSFTCIGKFTSDGNFLTGDGEIIAPSTFEPNLTIETNLPDSL</sequence>
<proteinExistence type="inferred from homology"/>
<feature type="domain" description="PH" evidence="10">
    <location>
        <begin position="14"/>
        <end position="108"/>
    </location>
</feature>
<keyword evidence="6" id="KW-0418">Kinase</keyword>
<dbReference type="InterPro" id="IPR000719">
    <property type="entry name" value="Prot_kinase_dom"/>
</dbReference>
<dbReference type="Proteomes" id="UP001470230">
    <property type="component" value="Unassembled WGS sequence"/>
</dbReference>
<keyword evidence="2 9" id="KW-0723">Serine/threonine-protein kinase</keyword>
<feature type="domain" description="AGC-kinase C-terminal" evidence="12">
    <location>
        <begin position="369"/>
        <end position="438"/>
    </location>
</feature>
<dbReference type="SUPFAM" id="SSF50729">
    <property type="entry name" value="PH domain-like"/>
    <property type="match status" value="1"/>
</dbReference>
<keyword evidence="7 8" id="KW-0067">ATP-binding</keyword>
<dbReference type="Gene3D" id="1.10.510.10">
    <property type="entry name" value="Transferase(Phosphotransferase) domain 1"/>
    <property type="match status" value="1"/>
</dbReference>
<dbReference type="SMART" id="SM00133">
    <property type="entry name" value="S_TK_X"/>
    <property type="match status" value="1"/>
</dbReference>
<evidence type="ECO:0000256" key="7">
    <source>
        <dbReference type="ARBA" id="ARBA00022840"/>
    </source>
</evidence>
<evidence type="ECO:0000256" key="1">
    <source>
        <dbReference type="ARBA" id="ARBA00006935"/>
    </source>
</evidence>
<dbReference type="CDD" id="cd05123">
    <property type="entry name" value="STKc_AGC"/>
    <property type="match status" value="1"/>
</dbReference>
<keyword evidence="5 8" id="KW-0547">Nucleotide-binding</keyword>
<keyword evidence="4" id="KW-0808">Transferase</keyword>
<dbReference type="SMART" id="SM00233">
    <property type="entry name" value="PH"/>
    <property type="match status" value="1"/>
</dbReference>
<dbReference type="SMART" id="SM00220">
    <property type="entry name" value="S_TKc"/>
    <property type="match status" value="1"/>
</dbReference>
<dbReference type="Pfam" id="PF00069">
    <property type="entry name" value="Pkinase"/>
    <property type="match status" value="1"/>
</dbReference>
<keyword evidence="3" id="KW-0597">Phosphoprotein</keyword>
<dbReference type="PROSITE" id="PS00107">
    <property type="entry name" value="PROTEIN_KINASE_ATP"/>
    <property type="match status" value="1"/>
</dbReference>
<gene>
    <name evidence="13" type="ORF">M9Y10_004358</name>
</gene>
<evidence type="ECO:0000259" key="11">
    <source>
        <dbReference type="PROSITE" id="PS50011"/>
    </source>
</evidence>
<evidence type="ECO:0000256" key="8">
    <source>
        <dbReference type="PROSITE-ProRule" id="PRU10141"/>
    </source>
</evidence>
<dbReference type="InterPro" id="IPR045270">
    <property type="entry name" value="STKc_AGC"/>
</dbReference>
<dbReference type="PROSITE" id="PS51285">
    <property type="entry name" value="AGC_KINASE_CTER"/>
    <property type="match status" value="1"/>
</dbReference>
<dbReference type="InterPro" id="IPR011993">
    <property type="entry name" value="PH-like_dom_sf"/>
</dbReference>
<dbReference type="InterPro" id="IPR001849">
    <property type="entry name" value="PH_domain"/>
</dbReference>
<dbReference type="Pfam" id="PF00169">
    <property type="entry name" value="PH"/>
    <property type="match status" value="1"/>
</dbReference>
<protein>
    <recommendedName>
        <fullName evidence="15">RAC family serine/threonine-protein kinase like protein</fullName>
    </recommendedName>
</protein>
<evidence type="ECO:0000256" key="2">
    <source>
        <dbReference type="ARBA" id="ARBA00022527"/>
    </source>
</evidence>
<dbReference type="InterPro" id="IPR008271">
    <property type="entry name" value="Ser/Thr_kinase_AS"/>
</dbReference>
<dbReference type="EMBL" id="JAPFFF010000010">
    <property type="protein sequence ID" value="KAK8881614.1"/>
    <property type="molecule type" value="Genomic_DNA"/>
</dbReference>
<dbReference type="PANTHER" id="PTHR24351">
    <property type="entry name" value="RIBOSOMAL PROTEIN S6 KINASE"/>
    <property type="match status" value="1"/>
</dbReference>
<evidence type="ECO:0000256" key="3">
    <source>
        <dbReference type="ARBA" id="ARBA00022553"/>
    </source>
</evidence>
<evidence type="ECO:0000259" key="10">
    <source>
        <dbReference type="PROSITE" id="PS50003"/>
    </source>
</evidence>
<comment type="caution">
    <text evidence="13">The sequence shown here is derived from an EMBL/GenBank/DDBJ whole genome shotgun (WGS) entry which is preliminary data.</text>
</comment>
<organism evidence="13 14">
    <name type="scientific">Tritrichomonas musculus</name>
    <dbReference type="NCBI Taxonomy" id="1915356"/>
    <lineage>
        <taxon>Eukaryota</taxon>
        <taxon>Metamonada</taxon>
        <taxon>Parabasalia</taxon>
        <taxon>Tritrichomonadida</taxon>
        <taxon>Tritrichomonadidae</taxon>
        <taxon>Tritrichomonas</taxon>
    </lineage>
</organism>
<evidence type="ECO:0000259" key="12">
    <source>
        <dbReference type="PROSITE" id="PS51285"/>
    </source>
</evidence>
<dbReference type="CDD" id="cd00821">
    <property type="entry name" value="PH"/>
    <property type="match status" value="1"/>
</dbReference>
<evidence type="ECO:0008006" key="15">
    <source>
        <dbReference type="Google" id="ProtNLM"/>
    </source>
</evidence>
<feature type="domain" description="Protein kinase" evidence="11">
    <location>
        <begin position="118"/>
        <end position="368"/>
    </location>
</feature>
<dbReference type="SUPFAM" id="SSF56112">
    <property type="entry name" value="Protein kinase-like (PK-like)"/>
    <property type="match status" value="1"/>
</dbReference>